<sequence length="175" mass="20110">MTMHSQTMSAITGTGNPTTWKNAMGSLCRIGETPKHPLFEVTLEPKSSEYEEVIRGIWPLRKRVYREHYPEIHVVENDPYDQYSCVIYTRNSSGRMTSTVRIAFDGELGIPEVALVSDLVDQYQDAEIQFAELGRFVIDGETQGLDGPLKNYYRAYYELGKRWGIDVYLNLFARK</sequence>
<protein>
    <recommendedName>
        <fullName evidence="1">N-acyl amino acid synthase FeeM catalytic core domain-containing protein</fullName>
    </recommendedName>
</protein>
<dbReference type="Pfam" id="PF21926">
    <property type="entry name" value="FeeM"/>
    <property type="match status" value="1"/>
</dbReference>
<dbReference type="SUPFAM" id="SSF55729">
    <property type="entry name" value="Acyl-CoA N-acyltransferases (Nat)"/>
    <property type="match status" value="1"/>
</dbReference>
<evidence type="ECO:0000313" key="2">
    <source>
        <dbReference type="EMBL" id="VFK61049.1"/>
    </source>
</evidence>
<proteinExistence type="predicted"/>
<dbReference type="InterPro" id="IPR016181">
    <property type="entry name" value="Acyl_CoA_acyltransferase"/>
</dbReference>
<name>A0A451A4S6_9GAMM</name>
<reference evidence="2" key="1">
    <citation type="submission" date="2019-02" db="EMBL/GenBank/DDBJ databases">
        <authorList>
            <person name="Gruber-Vodicka R. H."/>
            <person name="Seah K. B. B."/>
        </authorList>
    </citation>
    <scope>NUCLEOTIDE SEQUENCE</scope>
    <source>
        <strain evidence="2">BECK_BY1</strain>
    </source>
</reference>
<dbReference type="Gene3D" id="3.40.630.30">
    <property type="match status" value="1"/>
</dbReference>
<dbReference type="EMBL" id="CAADFX010000142">
    <property type="protein sequence ID" value="VFK61049.1"/>
    <property type="molecule type" value="Genomic_DNA"/>
</dbReference>
<evidence type="ECO:0000259" key="1">
    <source>
        <dbReference type="Pfam" id="PF21926"/>
    </source>
</evidence>
<dbReference type="AlphaFoldDB" id="A0A451A4S6"/>
<organism evidence="2">
    <name type="scientific">Candidatus Kentrum sp. TUN</name>
    <dbReference type="NCBI Taxonomy" id="2126343"/>
    <lineage>
        <taxon>Bacteria</taxon>
        <taxon>Pseudomonadati</taxon>
        <taxon>Pseudomonadota</taxon>
        <taxon>Gammaproteobacteria</taxon>
        <taxon>Candidatus Kentrum</taxon>
    </lineage>
</organism>
<accession>A0A451A4S6</accession>
<feature type="domain" description="N-acyl amino acid synthase FeeM catalytic core" evidence="1">
    <location>
        <begin position="59"/>
        <end position="161"/>
    </location>
</feature>
<dbReference type="InterPro" id="IPR054597">
    <property type="entry name" value="FeeM_cat"/>
</dbReference>
<gene>
    <name evidence="2" type="ORF">BECKTUN1418D_GA0071000_11428</name>
</gene>